<dbReference type="GO" id="GO:0005886">
    <property type="term" value="C:plasma membrane"/>
    <property type="evidence" value="ECO:0007669"/>
    <property type="project" value="TreeGrafter"/>
</dbReference>
<proteinExistence type="inferred from homology"/>
<dbReference type="Gene3D" id="1.20.1070.10">
    <property type="entry name" value="Rhodopsin 7-helix transmembrane proteins"/>
    <property type="match status" value="2"/>
</dbReference>
<evidence type="ECO:0000256" key="3">
    <source>
        <dbReference type="ARBA" id="ARBA00022989"/>
    </source>
</evidence>
<evidence type="ECO:0000256" key="2">
    <source>
        <dbReference type="ARBA" id="ARBA00022692"/>
    </source>
</evidence>
<dbReference type="GO" id="GO:0004930">
    <property type="term" value="F:G protein-coupled receptor activity"/>
    <property type="evidence" value="ECO:0007669"/>
    <property type="project" value="UniProtKB-KW"/>
</dbReference>
<feature type="transmembrane region" description="Helical" evidence="10">
    <location>
        <begin position="46"/>
        <end position="66"/>
    </location>
</feature>
<evidence type="ECO:0000256" key="9">
    <source>
        <dbReference type="SAM" id="MobiDB-lite"/>
    </source>
</evidence>
<evidence type="ECO:0000256" key="4">
    <source>
        <dbReference type="ARBA" id="ARBA00023040"/>
    </source>
</evidence>
<evidence type="ECO:0000256" key="8">
    <source>
        <dbReference type="RuleBase" id="RU000688"/>
    </source>
</evidence>
<dbReference type="PANTHER" id="PTHR24243:SF224">
    <property type="entry name" value="G-PROTEIN COUPLED RECEPTOR 19-RELATED"/>
    <property type="match status" value="1"/>
</dbReference>
<dbReference type="AlphaFoldDB" id="A0AAV4CSE2"/>
<dbReference type="PANTHER" id="PTHR24243">
    <property type="entry name" value="G-PROTEIN COUPLED RECEPTOR"/>
    <property type="match status" value="1"/>
</dbReference>
<gene>
    <name evidence="12" type="ORF">PoB_006131200</name>
</gene>
<keyword evidence="13" id="KW-1185">Reference proteome</keyword>
<feature type="transmembrane region" description="Helical" evidence="10">
    <location>
        <begin position="102"/>
        <end position="124"/>
    </location>
</feature>
<dbReference type="CDD" id="cd00637">
    <property type="entry name" value="7tm_classA_rhodopsin-like"/>
    <property type="match status" value="1"/>
</dbReference>
<dbReference type="EMBL" id="BLXT01006939">
    <property type="protein sequence ID" value="GFO34807.1"/>
    <property type="molecule type" value="Genomic_DNA"/>
</dbReference>
<keyword evidence="5 10" id="KW-0472">Membrane</keyword>
<reference evidence="12 13" key="1">
    <citation type="journal article" date="2021" name="Elife">
        <title>Chloroplast acquisition without the gene transfer in kleptoplastic sea slugs, Plakobranchus ocellatus.</title>
        <authorList>
            <person name="Maeda T."/>
            <person name="Takahashi S."/>
            <person name="Yoshida T."/>
            <person name="Shimamura S."/>
            <person name="Takaki Y."/>
            <person name="Nagai Y."/>
            <person name="Toyoda A."/>
            <person name="Suzuki Y."/>
            <person name="Arimoto A."/>
            <person name="Ishii H."/>
            <person name="Satoh N."/>
            <person name="Nishiyama T."/>
            <person name="Hasebe M."/>
            <person name="Maruyama T."/>
            <person name="Minagawa J."/>
            <person name="Obokata J."/>
            <person name="Shigenobu S."/>
        </authorList>
    </citation>
    <scope>NUCLEOTIDE SEQUENCE [LARGE SCALE GENOMIC DNA]</scope>
</reference>
<dbReference type="Proteomes" id="UP000735302">
    <property type="component" value="Unassembled WGS sequence"/>
</dbReference>
<evidence type="ECO:0000256" key="1">
    <source>
        <dbReference type="ARBA" id="ARBA00004141"/>
    </source>
</evidence>
<dbReference type="Pfam" id="PF00001">
    <property type="entry name" value="7tm_1"/>
    <property type="match status" value="1"/>
</dbReference>
<keyword evidence="7 8" id="KW-0807">Transducer</keyword>
<keyword evidence="3 10" id="KW-1133">Transmembrane helix</keyword>
<evidence type="ECO:0000256" key="7">
    <source>
        <dbReference type="ARBA" id="ARBA00023224"/>
    </source>
</evidence>
<name>A0AAV4CSE2_9GAST</name>
<feature type="transmembrane region" description="Helical" evidence="10">
    <location>
        <begin position="6"/>
        <end position="25"/>
    </location>
</feature>
<evidence type="ECO:0000259" key="11">
    <source>
        <dbReference type="PROSITE" id="PS50262"/>
    </source>
</evidence>
<comment type="subcellular location">
    <subcellularLocation>
        <location evidence="1">Membrane</location>
        <topology evidence="1">Multi-pass membrane protein</topology>
    </subcellularLocation>
</comment>
<dbReference type="PROSITE" id="PS50262">
    <property type="entry name" value="G_PROTEIN_RECEP_F1_2"/>
    <property type="match status" value="1"/>
</dbReference>
<evidence type="ECO:0000313" key="12">
    <source>
        <dbReference type="EMBL" id="GFO34807.1"/>
    </source>
</evidence>
<keyword evidence="6 8" id="KW-0675">Receptor</keyword>
<evidence type="ECO:0000256" key="5">
    <source>
        <dbReference type="ARBA" id="ARBA00023136"/>
    </source>
</evidence>
<comment type="caution">
    <text evidence="12">The sequence shown here is derived from an EMBL/GenBank/DDBJ whole genome shotgun (WGS) entry which is preliminary data.</text>
</comment>
<sequence length="537" mass="60927">MCKLYHFFENFCFCSSVLLLAAIAVERYIAVMHPLRVRGLFTTRRMHVAQVTIWLIAAMYNIPLMFEFDTHTFPIGGNSSFTICFYNPDSFDTRAFYTTNLLLWYILPLATMSVTYAAISWTLWGATERLCSTSTNGSQTTLGSVVTLQKGGNAFVTQMNCHRQYNGGDGRNGSAPVAEGRGFRSERSSGGLSSNSSHSSSSVFREDPIDSPEKCCCYSYRRFLANNSNNNLHHGDLFDLAESERSDENSADTNSQVFHQTSRHETCMCSLCRTGPPRKKIPAQPGDARKRRLPVCWSWATIPLHQRSERNILNGRAASCNEFDEKNTRSLEMVNLKRSKHQPQKAGRDSRRMCICTKLNQQYLMKAGGSPKSRYSCSSEQYEAGQSKKDTCCNSVLKQRMPFHRNQRPRCLPSPTQRVLASRRRVVRLLLVVLVTFAVCVLPHHIRLVIYSWNMDFGTSAGAGFIAPVAFVLLYLNSALNPVLYSVLSESFRRGVYECFRACKRRSQWRLLPRRRHSNGCLDGANNSYRIKMQSRI</sequence>
<evidence type="ECO:0000256" key="10">
    <source>
        <dbReference type="SAM" id="Phobius"/>
    </source>
</evidence>
<dbReference type="PRINTS" id="PR00237">
    <property type="entry name" value="GPCRRHODOPSN"/>
</dbReference>
<keyword evidence="4 8" id="KW-0297">G-protein coupled receptor</keyword>
<feature type="transmembrane region" description="Helical" evidence="10">
    <location>
        <begin position="426"/>
        <end position="446"/>
    </location>
</feature>
<comment type="similarity">
    <text evidence="8">Belongs to the G-protein coupled receptor 1 family.</text>
</comment>
<dbReference type="SUPFAM" id="SSF81321">
    <property type="entry name" value="Family A G protein-coupled receptor-like"/>
    <property type="match status" value="1"/>
</dbReference>
<evidence type="ECO:0000256" key="6">
    <source>
        <dbReference type="ARBA" id="ARBA00023170"/>
    </source>
</evidence>
<protein>
    <submittedName>
        <fullName evidence="12">Cholecystokinin receptor type a</fullName>
    </submittedName>
</protein>
<feature type="compositionally biased region" description="Low complexity" evidence="9">
    <location>
        <begin position="188"/>
        <end position="202"/>
    </location>
</feature>
<dbReference type="InterPro" id="IPR017452">
    <property type="entry name" value="GPCR_Rhodpsn_7TM"/>
</dbReference>
<feature type="domain" description="G-protein coupled receptors family 1 profile" evidence="11">
    <location>
        <begin position="1"/>
        <end position="485"/>
    </location>
</feature>
<organism evidence="12 13">
    <name type="scientific">Plakobranchus ocellatus</name>
    <dbReference type="NCBI Taxonomy" id="259542"/>
    <lineage>
        <taxon>Eukaryota</taxon>
        <taxon>Metazoa</taxon>
        <taxon>Spiralia</taxon>
        <taxon>Lophotrochozoa</taxon>
        <taxon>Mollusca</taxon>
        <taxon>Gastropoda</taxon>
        <taxon>Heterobranchia</taxon>
        <taxon>Euthyneura</taxon>
        <taxon>Panpulmonata</taxon>
        <taxon>Sacoglossa</taxon>
        <taxon>Placobranchoidea</taxon>
        <taxon>Plakobranchidae</taxon>
        <taxon>Plakobranchus</taxon>
    </lineage>
</organism>
<dbReference type="InterPro" id="IPR000276">
    <property type="entry name" value="GPCR_Rhodpsn"/>
</dbReference>
<feature type="region of interest" description="Disordered" evidence="9">
    <location>
        <begin position="165"/>
        <end position="209"/>
    </location>
</feature>
<accession>A0AAV4CSE2</accession>
<feature type="transmembrane region" description="Helical" evidence="10">
    <location>
        <begin position="466"/>
        <end position="488"/>
    </location>
</feature>
<dbReference type="PROSITE" id="PS00237">
    <property type="entry name" value="G_PROTEIN_RECEP_F1_1"/>
    <property type="match status" value="1"/>
</dbReference>
<keyword evidence="2 8" id="KW-0812">Transmembrane</keyword>
<evidence type="ECO:0000313" key="13">
    <source>
        <dbReference type="Proteomes" id="UP000735302"/>
    </source>
</evidence>